<feature type="region of interest" description="Disordered" evidence="1">
    <location>
        <begin position="275"/>
        <end position="295"/>
    </location>
</feature>
<feature type="region of interest" description="Disordered" evidence="1">
    <location>
        <begin position="2211"/>
        <end position="2240"/>
    </location>
</feature>
<evidence type="ECO:0000259" key="2">
    <source>
        <dbReference type="PROSITE" id="PS50800"/>
    </source>
</evidence>
<evidence type="ECO:0000313" key="3">
    <source>
        <dbReference type="EMBL" id="TVU51049.1"/>
    </source>
</evidence>
<dbReference type="EMBL" id="RWGY01000002">
    <property type="protein sequence ID" value="TVU51049.1"/>
    <property type="molecule type" value="Genomic_DNA"/>
</dbReference>
<evidence type="ECO:0000256" key="1">
    <source>
        <dbReference type="SAM" id="MobiDB-lite"/>
    </source>
</evidence>
<feature type="compositionally biased region" description="Polar residues" evidence="1">
    <location>
        <begin position="915"/>
        <end position="925"/>
    </location>
</feature>
<organism evidence="3 4">
    <name type="scientific">Eragrostis curvula</name>
    <name type="common">weeping love grass</name>
    <dbReference type="NCBI Taxonomy" id="38414"/>
    <lineage>
        <taxon>Eukaryota</taxon>
        <taxon>Viridiplantae</taxon>
        <taxon>Streptophyta</taxon>
        <taxon>Embryophyta</taxon>
        <taxon>Tracheophyta</taxon>
        <taxon>Spermatophyta</taxon>
        <taxon>Magnoliopsida</taxon>
        <taxon>Liliopsida</taxon>
        <taxon>Poales</taxon>
        <taxon>Poaceae</taxon>
        <taxon>PACMAD clade</taxon>
        <taxon>Chloridoideae</taxon>
        <taxon>Eragrostideae</taxon>
        <taxon>Eragrostidinae</taxon>
        <taxon>Eragrostis</taxon>
    </lineage>
</organism>
<feature type="compositionally biased region" description="Basic and acidic residues" evidence="1">
    <location>
        <begin position="975"/>
        <end position="986"/>
    </location>
</feature>
<feature type="compositionally biased region" description="Basic and acidic residues" evidence="1">
    <location>
        <begin position="890"/>
        <end position="906"/>
    </location>
</feature>
<dbReference type="Proteomes" id="UP000324897">
    <property type="component" value="Chromosome 6"/>
</dbReference>
<feature type="region of interest" description="Disordered" evidence="1">
    <location>
        <begin position="848"/>
        <end position="934"/>
    </location>
</feature>
<protein>
    <recommendedName>
        <fullName evidence="2">SAP domain-containing protein</fullName>
    </recommendedName>
</protein>
<feature type="compositionally biased region" description="Polar residues" evidence="1">
    <location>
        <begin position="2226"/>
        <end position="2235"/>
    </location>
</feature>
<evidence type="ECO:0000313" key="4">
    <source>
        <dbReference type="Proteomes" id="UP000324897"/>
    </source>
</evidence>
<name>A0A5J9WS42_9POAL</name>
<proteinExistence type="predicted"/>
<feature type="region of interest" description="Disordered" evidence="1">
    <location>
        <begin position="949"/>
        <end position="986"/>
    </location>
</feature>
<accession>A0A5J9WS42</accession>
<feature type="compositionally biased region" description="Polar residues" evidence="1">
    <location>
        <begin position="542"/>
        <end position="556"/>
    </location>
</feature>
<dbReference type="PROSITE" id="PS50800">
    <property type="entry name" value="SAP"/>
    <property type="match status" value="1"/>
</dbReference>
<feature type="region of interest" description="Disordered" evidence="1">
    <location>
        <begin position="519"/>
        <end position="556"/>
    </location>
</feature>
<dbReference type="SMART" id="SM00513">
    <property type="entry name" value="SAP"/>
    <property type="match status" value="1"/>
</dbReference>
<dbReference type="OrthoDB" id="658285at2759"/>
<feature type="compositionally biased region" description="Low complexity" evidence="1">
    <location>
        <begin position="340"/>
        <end position="355"/>
    </location>
</feature>
<keyword evidence="4" id="KW-1185">Reference proteome</keyword>
<gene>
    <name evidence="3" type="ORF">EJB05_02453</name>
</gene>
<comment type="caution">
    <text evidence="3">The sequence shown here is derived from an EMBL/GenBank/DDBJ whole genome shotgun (WGS) entry which is preliminary data.</text>
</comment>
<dbReference type="InterPro" id="IPR003034">
    <property type="entry name" value="SAP_dom"/>
</dbReference>
<sequence length="2361" mass="255602">MDFAGMKRRDLQALCKQHGLPAGGTNAALAARLAAATAALEGAADAGDEVAARKGCLKRKAGGGDLGEAKKVSFKLEESRRRRRRSQVAISSPPAVVAKTRGRGKVAELLPAEEDGVAAEVAAGAPVRRFRRNSVSLSDAEAVTSSLAVVAKARGRGKATETLSAGCGSAEEDDVAEEAGAVAPVRRSRRKSVSLNDAEAVTCLPAVVAKARGRGKATETLSAGCSSAEEDVVAVEAGAVVPVRRSRRKSVSLNDAEAVTCSPAVVAKARGKGKATETLSAGVGSAEEDGVAAPVRRSRRNSVAFHDAEAEEAEMAVAVDRNRKRKSQEKDEDTVVSAQVGVSRRVTRRSSLSGGAPLLPPAVEKKRGRRKAADGNTESDGEQQVAEAQDLAEAESPAIVESKRIGGKKENCEPAVQKSAKVEAPVRITRSRLVATTETAPIVVQNKRRKTTQDLQPDVVQPPVSEVPRIGAPVTRALRNRVVQVNNNVVEETLVDKKLENKRQPGRPPTRRNQQLVSFVEEEDQEQVAAPSKCLLSRRSGRNNSEASNADSEGNKSSITLVEANELTIVQPFTCRNAKIEDVEKKKAVQEPIRRSTRKSVVSAMLEKEDKGLIAEKAPEPEALARRSKRKSVVSIKDMKGIDEDIQNANGDDIVKQPAVKEPVRRSNRKSVVSAMLEEVNKDQIAGKKPEADVRRSKRKSIVLDKDIRDVGEVIHNTKVEDVAKQPRAKETVRRSTRKSVVSAMLENEKDLIAENIPEAHVRRSTRRSVVPAKDTEVVGEEIRSDKSKDAEKQLVVELPIRHSYRKSAPPYMLDHESAVLVAEINAEAHFRRSMQKSLLSNMLNNEDQDHRKKARSEGFQSGKSGDEKKQLKVMEPGRLSRQSVATVVSEKEKGFPGEKKSEIPMRRSTRKSAALNTVENLSIDNTEKEQPEVGTPNLEANAQLTEHAVATSEKDSAGTNHGKALNSTSSKGRAAKEAKSDDMVVREATHDGIKVTHEDNKESSGRIQEIILITSTHILDAEAPIDESATVNTMPSKQSGSEVALTNLSCCDSITALVTESQFSEKRDNQDACTEASEIHHDATSEKSIQDVGLEKCLSNVIEGNPLSTNLHSESTADDSVLPVLNATKGFSSSAVDDSILPALNATKEFSSDGRRSSFGLDFLFVEEIKESCSRNDKGIAAEIEYGNKSSTCMSPSDMRSNCGVEDEDVQPIRYDADKKRDGYQGVAQEEFVVDKSNSEDVTAKSNPKTMLNDETVGLYMESDFSIAESNIRFVADNCDSDTVNVQQGAVQEGTLEKPSLLSTLPECRQEYGSPEEAVLHSVKNKECSPSAEQSPFGLQSLFSQESIEDSVVHGSLTSATSNVKCTVEKTPESEPVSHHDTHEGLPEINHGEERVSSSLYGFSVGANRTKEVINSKEVACKDERNTKLFHSEDLNTSCENSDVNVTADSAYGISGAVLSSSPHAPINDNDDMCLGANLAQLESADFLDEMIGSSKIEVMHPNQKDQCNGDMKNESDSRACTDDIIEFATECVESGGVLPSVDERSKLKEVQLNSKLEGAQVVESGCNCNKDINNDSVAGITDKGTSPDHTLPKDSPVEHDLRHELLDDTPAEKSIEESATFVGEVVSNEGGSIGNPSCCLATPDYGHKGVLSEEVVHTMKKYIGSCPSNPRELLMQLQSFSKENIEDPDLDTFTFHISGRRGAESTDAEQQVKSIRCSNTDMLHQGHKDQCTNDINPATIVKYIESEEELLTLEQRQYLRDGGLNLMLEGTQTVEAGLNSNKGVRDILGSGSACIVGKRIPSGPCLPKFSSTDHHIQHELLDDLPMDKSLEGSSMFGDKCDSTVGGSIRNPISGLATPDYKHVGALFEEVANTMNDYVGTCPSNPKELLMELQSSNGSIKESDTHDNFAFRSAESGGQQSNQGHIQDFSRAEAVSLNDNEEGFLKSTCIKGWVTSSVSLNAHHIEREKEKRESIPTSDSNILQEKPHSKEYGICQSSGGKHIDEKNSKLLSCDTEVVRQDQCCELNEDKVLQKGICEAALAEGAESTIMLDGEFEEYRFSCDKDTDEFICIISAKNSMPDLPRDCHLDSCEKQEFLDDLSVPKCPELLGPGTCQTSGQKCTHESSTKQLTCHIGMLNQDHKIYSENNEEQITLGTAASGMSTAPTEKTERGIDVISAAGTSSLPDQQLITKLEEKEFEEHNCSYGKDAFSSAGTESVGDGKASNLPQATQLDPSSEHIPPDDLCAPISPKESITFQNDSVPGSVGITQSMRRTAMDEISSKQQSLKGSSTVKGSFFAMSATRRAQGDNMSESAIALLRNIENAPAVKAGHPVKPNPDRSVAKNSSRRALQPLSGRPWDR</sequence>
<feature type="domain" description="SAP" evidence="2">
    <location>
        <begin position="3"/>
        <end position="37"/>
    </location>
</feature>
<feature type="region of interest" description="Disordered" evidence="1">
    <location>
        <begin position="2327"/>
        <end position="2361"/>
    </location>
</feature>
<feature type="region of interest" description="Disordered" evidence="1">
    <location>
        <begin position="318"/>
        <end position="413"/>
    </location>
</feature>
<dbReference type="Gramene" id="TVU51049">
    <property type="protein sequence ID" value="TVU51049"/>
    <property type="gene ID" value="EJB05_02453"/>
</dbReference>
<feature type="compositionally biased region" description="Basic and acidic residues" evidence="1">
    <location>
        <begin position="401"/>
        <end position="412"/>
    </location>
</feature>
<reference evidence="3 4" key="1">
    <citation type="journal article" date="2019" name="Sci. Rep.">
        <title>A high-quality genome of Eragrostis curvula grass provides insights into Poaceae evolution and supports new strategies to enhance forage quality.</title>
        <authorList>
            <person name="Carballo J."/>
            <person name="Santos B.A.C.M."/>
            <person name="Zappacosta D."/>
            <person name="Garbus I."/>
            <person name="Selva J.P."/>
            <person name="Gallo C.A."/>
            <person name="Diaz A."/>
            <person name="Albertini E."/>
            <person name="Caccamo M."/>
            <person name="Echenique V."/>
        </authorList>
    </citation>
    <scope>NUCLEOTIDE SEQUENCE [LARGE SCALE GENOMIC DNA]</scope>
    <source>
        <strain evidence="4">cv. Victoria</strain>
        <tissue evidence="3">Leaf</tissue>
    </source>
</reference>